<dbReference type="PANTHER" id="PTHR12428">
    <property type="entry name" value="OXA1"/>
    <property type="match status" value="1"/>
</dbReference>
<accession>A0ABS1X4U9</accession>
<keyword evidence="4 6" id="KW-0472">Membrane</keyword>
<evidence type="ECO:0000313" key="8">
    <source>
        <dbReference type="EMBL" id="MBM0108243.1"/>
    </source>
</evidence>
<evidence type="ECO:0000256" key="4">
    <source>
        <dbReference type="ARBA" id="ARBA00023136"/>
    </source>
</evidence>
<evidence type="ECO:0000256" key="3">
    <source>
        <dbReference type="ARBA" id="ARBA00022989"/>
    </source>
</evidence>
<dbReference type="Pfam" id="PF02096">
    <property type="entry name" value="60KD_IMP"/>
    <property type="match status" value="1"/>
</dbReference>
<dbReference type="EMBL" id="JAEVLS010000008">
    <property type="protein sequence ID" value="MBM0108243.1"/>
    <property type="molecule type" value="Genomic_DNA"/>
</dbReference>
<evidence type="ECO:0000256" key="1">
    <source>
        <dbReference type="ARBA" id="ARBA00004141"/>
    </source>
</evidence>
<name>A0ABS1X4U9_9GAMM</name>
<reference evidence="8 9" key="1">
    <citation type="journal article" date="2021" name="Int. J. Syst. Evol. Microbiol.">
        <title>Steroidobacter gossypii sp. nov., isolated from soil of cotton cropping field.</title>
        <authorList>
            <person name="Huang R."/>
            <person name="Yang S."/>
            <person name="Zhen C."/>
            <person name="Liu W."/>
        </authorList>
    </citation>
    <scope>NUCLEOTIDE SEQUENCE [LARGE SCALE GENOMIC DNA]</scope>
    <source>
        <strain evidence="8 9">S1-65</strain>
    </source>
</reference>
<keyword evidence="2 5" id="KW-0812">Transmembrane</keyword>
<dbReference type="InterPro" id="IPR001708">
    <property type="entry name" value="YidC/ALB3/OXA1/COX18"/>
</dbReference>
<comment type="subcellular location">
    <subcellularLocation>
        <location evidence="1 5">Membrane</location>
        <topology evidence="1 5">Multi-pass membrane protein</topology>
    </subcellularLocation>
</comment>
<evidence type="ECO:0000256" key="6">
    <source>
        <dbReference type="SAM" id="Phobius"/>
    </source>
</evidence>
<feature type="transmembrane region" description="Helical" evidence="6">
    <location>
        <begin position="97"/>
        <end position="117"/>
    </location>
</feature>
<keyword evidence="9" id="KW-1185">Reference proteome</keyword>
<feature type="transmembrane region" description="Helical" evidence="6">
    <location>
        <begin position="27"/>
        <end position="46"/>
    </location>
</feature>
<organism evidence="8 9">
    <name type="scientific">Steroidobacter gossypii</name>
    <dbReference type="NCBI Taxonomy" id="2805490"/>
    <lineage>
        <taxon>Bacteria</taxon>
        <taxon>Pseudomonadati</taxon>
        <taxon>Pseudomonadota</taxon>
        <taxon>Gammaproteobacteria</taxon>
        <taxon>Steroidobacterales</taxon>
        <taxon>Steroidobacteraceae</taxon>
        <taxon>Steroidobacter</taxon>
    </lineage>
</organism>
<sequence>MLEVLDQVLLQPLLLIYGSVWILPQPGLQLIAFSVLLNLALLPLYYQMEQRSKAARAIRQRVASEVARMKRHFRGRERYFYIRTVYRHYRYHPISEVLGSADLLVQIVVFLTVYRFLSGLEVLVGAPFGPIADLSRPDGLLGGVNVLPLLMTAINAASVYYYVEDRGKRLQAWLLAALFLVLLYRSPAALTLYWTLNNLFSLVRNVVQRKFAANGRLSLLPFERLAAQR</sequence>
<dbReference type="RefSeq" id="WP_203170386.1">
    <property type="nucleotide sequence ID" value="NZ_JAEVLS010000008.1"/>
</dbReference>
<gene>
    <name evidence="8" type="ORF">JM946_26230</name>
</gene>
<feature type="domain" description="Membrane insertase YidC/Oxa/ALB C-terminal" evidence="7">
    <location>
        <begin position="27"/>
        <end position="208"/>
    </location>
</feature>
<feature type="transmembrane region" description="Helical" evidence="6">
    <location>
        <begin position="140"/>
        <end position="163"/>
    </location>
</feature>
<dbReference type="InterPro" id="IPR028055">
    <property type="entry name" value="YidC/Oxa/ALB_C"/>
</dbReference>
<proteinExistence type="inferred from homology"/>
<comment type="caution">
    <text evidence="8">The sequence shown here is derived from an EMBL/GenBank/DDBJ whole genome shotgun (WGS) entry which is preliminary data.</text>
</comment>
<dbReference type="Proteomes" id="UP000661077">
    <property type="component" value="Unassembled WGS sequence"/>
</dbReference>
<evidence type="ECO:0000259" key="7">
    <source>
        <dbReference type="Pfam" id="PF02096"/>
    </source>
</evidence>
<feature type="transmembrane region" description="Helical" evidence="6">
    <location>
        <begin position="172"/>
        <end position="196"/>
    </location>
</feature>
<evidence type="ECO:0000313" key="9">
    <source>
        <dbReference type="Proteomes" id="UP000661077"/>
    </source>
</evidence>
<evidence type="ECO:0000256" key="5">
    <source>
        <dbReference type="RuleBase" id="RU003945"/>
    </source>
</evidence>
<keyword evidence="3 6" id="KW-1133">Transmembrane helix</keyword>
<evidence type="ECO:0000256" key="2">
    <source>
        <dbReference type="ARBA" id="ARBA00022692"/>
    </source>
</evidence>
<dbReference type="PANTHER" id="PTHR12428:SF65">
    <property type="entry name" value="CYTOCHROME C OXIDASE ASSEMBLY PROTEIN COX18, MITOCHONDRIAL"/>
    <property type="match status" value="1"/>
</dbReference>
<protein>
    <submittedName>
        <fullName evidence="8">YidC/Oxa1 family membrane protein insertase</fullName>
    </submittedName>
</protein>
<comment type="similarity">
    <text evidence="5">Belongs to the OXA1/ALB3/YidC family.</text>
</comment>